<comment type="caution">
    <text evidence="5">The sequence shown here is derived from an EMBL/GenBank/DDBJ whole genome shotgun (WGS) entry which is preliminary data.</text>
</comment>
<dbReference type="Gene3D" id="2.120.10.30">
    <property type="entry name" value="TolB, C-terminal domain"/>
    <property type="match status" value="1"/>
</dbReference>
<dbReference type="PANTHER" id="PTHR10426:SF88">
    <property type="entry name" value="ADIPOCYTE PLASMA MEMBRANE-ASSOCIATED PROTEIN HEMOMUCIN-RELATED"/>
    <property type="match status" value="1"/>
</dbReference>
<evidence type="ECO:0000256" key="3">
    <source>
        <dbReference type="ARBA" id="ARBA00023180"/>
    </source>
</evidence>
<dbReference type="InterPro" id="IPR011042">
    <property type="entry name" value="6-blade_b-propeller_TolB-like"/>
</dbReference>
<sequence>MIGAIRRAYAGFRGFDTADNAVPAMDGPLTPNTRLDEARLVARLPGIDNLVATPNGLLASQGGDIVVVQAAGGTASLRIGRSLGKPISCLAAGPDGVLAAGLDGQGILIIGGRHDGKMVTEAAGHRLICPTAAVFADADTVIVTNGSATHPAAQWKHDLMAGGASGSLHRLSLSDGKAKPLALGLAYPTGLALSPEGELFLSEAWHHRLLRVSAIEAGVPSLALGQLPAYPGRVVRRAAGGFWLALFAPRNQLVEFVLSEPEYRRRMIETIDPDLWVAPALASGLTYLEPIQGGARKKLNQLKPWSPSWSYGLVLRCDDRMRPVDSYHSRADGRVHGVTSLAEWNGELMVGAKGDGVIVGLTAGKTEAQHDQGS</sequence>
<dbReference type="Proteomes" id="UP000708298">
    <property type="component" value="Unassembled WGS sequence"/>
</dbReference>
<keyword evidence="3" id="KW-0325">Glycoprotein</keyword>
<protein>
    <recommendedName>
        <fullName evidence="4">Strictosidine synthase conserved region domain-containing protein</fullName>
    </recommendedName>
</protein>
<evidence type="ECO:0000313" key="6">
    <source>
        <dbReference type="Proteomes" id="UP000708298"/>
    </source>
</evidence>
<evidence type="ECO:0000259" key="4">
    <source>
        <dbReference type="Pfam" id="PF03088"/>
    </source>
</evidence>
<name>A0A964E1H1_9PROT</name>
<feature type="domain" description="Strictosidine synthase conserved region" evidence="4">
    <location>
        <begin position="137"/>
        <end position="202"/>
    </location>
</feature>
<evidence type="ECO:0000256" key="1">
    <source>
        <dbReference type="ARBA" id="ARBA00009191"/>
    </source>
</evidence>
<reference evidence="5" key="1">
    <citation type="journal article" date="2021" name="Microorganisms">
        <title>Acidisoma silvae sp. nov. and Acidisomacellulosilytica sp. nov., Two Acidophilic Bacteria Isolated from Decaying Wood, Hydrolyzing Cellulose and Producing Poly-3-hydroxybutyrate.</title>
        <authorList>
            <person name="Mieszkin S."/>
            <person name="Pouder E."/>
            <person name="Uroz S."/>
            <person name="Simon-Colin C."/>
            <person name="Alain K."/>
        </authorList>
    </citation>
    <scope>NUCLEOTIDE SEQUENCE</scope>
    <source>
        <strain evidence="5">HW T2.11</strain>
    </source>
</reference>
<dbReference type="RefSeq" id="WP_227324003.1">
    <property type="nucleotide sequence ID" value="NZ_JAESVB010000031.1"/>
</dbReference>
<evidence type="ECO:0000256" key="2">
    <source>
        <dbReference type="ARBA" id="ARBA00022553"/>
    </source>
</evidence>
<keyword evidence="6" id="KW-1185">Reference proteome</keyword>
<dbReference type="PANTHER" id="PTHR10426">
    <property type="entry name" value="STRICTOSIDINE SYNTHASE-RELATED"/>
    <property type="match status" value="1"/>
</dbReference>
<organism evidence="5 6">
    <name type="scientific">Acidisoma silvae</name>
    <dbReference type="NCBI Taxonomy" id="2802396"/>
    <lineage>
        <taxon>Bacteria</taxon>
        <taxon>Pseudomonadati</taxon>
        <taxon>Pseudomonadota</taxon>
        <taxon>Alphaproteobacteria</taxon>
        <taxon>Acetobacterales</taxon>
        <taxon>Acidocellaceae</taxon>
        <taxon>Acidisoma</taxon>
    </lineage>
</organism>
<dbReference type="GO" id="GO:0016787">
    <property type="term" value="F:hydrolase activity"/>
    <property type="evidence" value="ECO:0007669"/>
    <property type="project" value="TreeGrafter"/>
</dbReference>
<dbReference type="EMBL" id="JAESVB010000031">
    <property type="protein sequence ID" value="MCB8878356.1"/>
    <property type="molecule type" value="Genomic_DNA"/>
</dbReference>
<dbReference type="Pfam" id="PF03088">
    <property type="entry name" value="Str_synth"/>
    <property type="match status" value="1"/>
</dbReference>
<reference evidence="5" key="2">
    <citation type="submission" date="2021-01" db="EMBL/GenBank/DDBJ databases">
        <authorList>
            <person name="Mieszkin S."/>
            <person name="Pouder E."/>
            <person name="Alain K."/>
        </authorList>
    </citation>
    <scope>NUCLEOTIDE SEQUENCE</scope>
    <source>
        <strain evidence="5">HW T2.11</strain>
    </source>
</reference>
<dbReference type="InterPro" id="IPR018119">
    <property type="entry name" value="Strictosidine_synth_cons-reg"/>
</dbReference>
<evidence type="ECO:0000313" key="5">
    <source>
        <dbReference type="EMBL" id="MCB8878356.1"/>
    </source>
</evidence>
<proteinExistence type="inferred from homology"/>
<comment type="similarity">
    <text evidence="1">Belongs to the strictosidine synthase family.</text>
</comment>
<dbReference type="SUPFAM" id="SSF63829">
    <property type="entry name" value="Calcium-dependent phosphotriesterase"/>
    <property type="match status" value="1"/>
</dbReference>
<gene>
    <name evidence="5" type="ORF">ASILVAE211_24485</name>
</gene>
<keyword evidence="2" id="KW-0597">Phosphoprotein</keyword>
<dbReference type="AlphaFoldDB" id="A0A964E1H1"/>
<accession>A0A964E1H1</accession>